<evidence type="ECO:0000256" key="23">
    <source>
        <dbReference type="ARBA" id="ARBA00043838"/>
    </source>
</evidence>
<keyword evidence="7 24" id="KW-0812">Transmembrane</keyword>
<keyword evidence="5 24" id="KW-0328">Glycosyltransferase</keyword>
<dbReference type="EMBL" id="JAOPHQ010006663">
    <property type="protein sequence ID" value="KAK0130681.1"/>
    <property type="molecule type" value="Genomic_DNA"/>
</dbReference>
<dbReference type="InterPro" id="IPR001503">
    <property type="entry name" value="Glyco_trans_10"/>
</dbReference>
<keyword evidence="13" id="KW-1015">Disulfide bond</keyword>
<dbReference type="GO" id="GO:0006629">
    <property type="term" value="P:lipid metabolic process"/>
    <property type="evidence" value="ECO:0007669"/>
    <property type="project" value="UniProtKB-KW"/>
</dbReference>
<dbReference type="Gene3D" id="3.40.50.11660">
    <property type="entry name" value="Glycosyl transferase family 10, C-terminal domain"/>
    <property type="match status" value="1"/>
</dbReference>
<dbReference type="EC" id="2.4.1.-" evidence="24"/>
<accession>A0AA47NL74</accession>
<evidence type="ECO:0000256" key="1">
    <source>
        <dbReference type="ARBA" id="ARBA00004922"/>
    </source>
</evidence>
<keyword evidence="28" id="KW-1185">Reference proteome</keyword>
<comment type="pathway">
    <text evidence="2">Glycolipid biosynthesis.</text>
</comment>
<evidence type="ECO:0000256" key="8">
    <source>
        <dbReference type="ARBA" id="ARBA00022968"/>
    </source>
</evidence>
<evidence type="ECO:0000256" key="22">
    <source>
        <dbReference type="ARBA" id="ARBA00043828"/>
    </source>
</evidence>
<evidence type="ECO:0000256" key="20">
    <source>
        <dbReference type="ARBA" id="ARBA00036757"/>
    </source>
</evidence>
<evidence type="ECO:0000256" key="15">
    <source>
        <dbReference type="ARBA" id="ARBA00029329"/>
    </source>
</evidence>
<reference evidence="27" key="1">
    <citation type="journal article" date="2023" name="Front. Mar. Sci.">
        <title>A new Merluccius polli reference genome to investigate the effects of global change in West African waters.</title>
        <authorList>
            <person name="Mateo J.L."/>
            <person name="Blanco-Fernandez C."/>
            <person name="Garcia-Vazquez E."/>
            <person name="Machado-Schiaffino G."/>
        </authorList>
    </citation>
    <scope>NUCLEOTIDE SEQUENCE</scope>
    <source>
        <strain evidence="27">C29</strain>
        <tissue evidence="27">Fin</tissue>
    </source>
</reference>
<evidence type="ECO:0000256" key="24">
    <source>
        <dbReference type="RuleBase" id="RU003832"/>
    </source>
</evidence>
<dbReference type="InterPro" id="IPR055270">
    <property type="entry name" value="Glyco_tran_10_C"/>
</dbReference>
<comment type="pathway">
    <text evidence="1">Protein modification; protein glycosylation.</text>
</comment>
<comment type="caution">
    <text evidence="27">The sequence shown here is derived from an EMBL/GenBank/DDBJ whole genome shotgun (WGS) entry which is preliminary data.</text>
</comment>
<dbReference type="GO" id="GO:0017083">
    <property type="term" value="F:4-galactosyl-N-acetylglucosaminide 3-alpha-L-fucosyltransferase activity"/>
    <property type="evidence" value="ECO:0007669"/>
    <property type="project" value="UniProtKB-EC"/>
</dbReference>
<dbReference type="Proteomes" id="UP001174136">
    <property type="component" value="Unassembled WGS sequence"/>
</dbReference>
<evidence type="ECO:0000256" key="5">
    <source>
        <dbReference type="ARBA" id="ARBA00022676"/>
    </source>
</evidence>
<evidence type="ECO:0000259" key="26">
    <source>
        <dbReference type="Pfam" id="PF17039"/>
    </source>
</evidence>
<dbReference type="PANTHER" id="PTHR11929">
    <property type="entry name" value="ALPHA- 1,3 -FUCOSYLTRANSFERASE"/>
    <property type="match status" value="1"/>
</dbReference>
<evidence type="ECO:0000256" key="19">
    <source>
        <dbReference type="ARBA" id="ARBA00036481"/>
    </source>
</evidence>
<dbReference type="GO" id="GO:0032580">
    <property type="term" value="C:Golgi cisterna membrane"/>
    <property type="evidence" value="ECO:0007669"/>
    <property type="project" value="UniProtKB-SubCell"/>
</dbReference>
<comment type="subcellular location">
    <subcellularLocation>
        <location evidence="24">Golgi apparatus</location>
        <location evidence="24">Golgi stack membrane</location>
        <topology evidence="24">Single-pass type II membrane protein</topology>
    </subcellularLocation>
    <subcellularLocation>
        <location evidence="21">Golgi apparatus</location>
        <location evidence="21">trans-Golgi network membrane</location>
        <topology evidence="21">Single-pass type II membrane protein</topology>
    </subcellularLocation>
</comment>
<comment type="catalytic activity">
    <reaction evidence="18">
        <text>alpha-N-glycoloylneuraminosyl-(2-&gt;3)-beta-D-galactosyl-(1-&gt;4)-N-acetyl-beta-D-glucosaminyl-(1-&gt;3)-beta-D-galactosyl-(1-&gt;4)-N-acetyl-beta-D-glucosaminyl-(1-&gt;3)-beta-D-galactosyl-(1-&gt;4)-beta-D-glucosyl-(1&lt;-&gt;1')-ceramide + GDP-beta-L-fucose = alpha-N-glycoloylneuraminosyl-(2-&gt;3)-beta-D-galactosyl-(1-&gt;4)-N-acetyl-beta-D-glucosaminyl-(1-&gt;3)-beta-D-galactosyl-(1-&gt;4)-[alpha-L-fucosyl-(1-&gt;3)]-N-acetyl-beta-D-glucosaminyl-(1-&gt;3)-beta-D-galactosyl-(1-&gt;4)-beta-D-glucosyl-(1&lt;-&gt;1')-ceramide + GDP + H(+)</text>
        <dbReference type="Rhea" id="RHEA:48388"/>
        <dbReference type="ChEBI" id="CHEBI:15378"/>
        <dbReference type="ChEBI" id="CHEBI:57273"/>
        <dbReference type="ChEBI" id="CHEBI:58189"/>
        <dbReference type="ChEBI" id="CHEBI:90383"/>
        <dbReference type="ChEBI" id="CHEBI:90384"/>
    </reaction>
    <physiologicalReaction direction="left-to-right" evidence="18">
        <dbReference type="Rhea" id="RHEA:48389"/>
    </physiologicalReaction>
</comment>
<evidence type="ECO:0000256" key="18">
    <source>
        <dbReference type="ARBA" id="ARBA00036295"/>
    </source>
</evidence>
<comment type="catalytic activity">
    <reaction evidence="17">
        <text>an alpha-Neu5Ac-(2-&gt;3)-beta-D-Gal-(1-&gt;4)-beta-D-GlcNAc-(1-&gt;3)-beta-D-Gal-(1-&gt;4)-beta-D-GlcNAc derivative + GDP-beta-L-fucose = an alpha-Neu5Ac-(2-&gt;3)-beta-D-Gal-(1-&gt;4)-beta-D-GlcNAc-(1-&gt;3)-beta-D-Gal-(1-&gt;4)-[alpha-L-Fuc-(1-&gt;3)]-beta-D-GlcNAc derivative + GDP + H(+)</text>
        <dbReference type="Rhea" id="RHEA:68044"/>
        <dbReference type="ChEBI" id="CHEBI:15378"/>
        <dbReference type="ChEBI" id="CHEBI:57273"/>
        <dbReference type="ChEBI" id="CHEBI:58189"/>
        <dbReference type="ChEBI" id="CHEBI:145343"/>
        <dbReference type="ChEBI" id="CHEBI:176900"/>
    </reaction>
    <physiologicalReaction direction="left-to-right" evidence="17">
        <dbReference type="Rhea" id="RHEA:68045"/>
    </physiologicalReaction>
</comment>
<dbReference type="SUPFAM" id="SSF53756">
    <property type="entry name" value="UDP-Glycosyltransferase/glycogen phosphorylase"/>
    <property type="match status" value="1"/>
</dbReference>
<comment type="catalytic activity">
    <reaction evidence="19">
        <text>an N-acetyl-alpha-neuraminyl-(2-&gt;3)-beta-D-galactosyl-(1-&gt;4)-N-acetyl-beta-D-glucosaminyl derivative + GDP-beta-L-fucose = an alpha-Neu5Ac-(2-&gt;3)-beta-D-Gal-(1-&gt;4)-[alpha-L-Fuc-(1-&gt;3)]-beta-D-GlcNAc derivative + GDP + H(+)</text>
        <dbReference type="Rhea" id="RHEA:56076"/>
        <dbReference type="ChEBI" id="CHEBI:15378"/>
        <dbReference type="ChEBI" id="CHEBI:57273"/>
        <dbReference type="ChEBI" id="CHEBI:58189"/>
        <dbReference type="ChEBI" id="CHEBI:136545"/>
        <dbReference type="ChEBI" id="CHEBI:139509"/>
    </reaction>
    <physiologicalReaction direction="left-to-right" evidence="19">
        <dbReference type="Rhea" id="RHEA:56077"/>
    </physiologicalReaction>
</comment>
<sequence length="335" mass="39357">MKELKTATKAIFLVMITSLWLSIFYFKPQALICPSKSAGEESHNDKHYYNNEEKEQQGRAKPIVLLWYWPLGQRFDFGSCLHNFHVDDCVLTDNRSLYHKADAIIFFHKNIGKDMPKDPRPPFQKWIWFNVESPTNTVRKAGLENLFNLTLSYRRDADITVRNELSIRGPQMKMKDEFVLPKKDKLVCWIVSNNDPRTGTSMRASYYQQLLKHIKIHVFGTAFPGQWLSYEDYYPTIASCKFYLSFENSIHRDYITEKVNGPLVAGTVPVVLGPPRENYEEFFPADSFIHIDDFKDPKSLADFLLHLDQSHEEYMRYFKWRELYTAVLPSAFHKK</sequence>
<dbReference type="InterPro" id="IPR038577">
    <property type="entry name" value="GT10-like_C_sf"/>
</dbReference>
<evidence type="ECO:0000256" key="4">
    <source>
        <dbReference type="ARBA" id="ARBA00011738"/>
    </source>
</evidence>
<evidence type="ECO:0000256" key="21">
    <source>
        <dbReference type="ARBA" id="ARBA00037848"/>
    </source>
</evidence>
<keyword evidence="11" id="KW-0443">Lipid metabolism</keyword>
<evidence type="ECO:0000256" key="17">
    <source>
        <dbReference type="ARBA" id="ARBA00036234"/>
    </source>
</evidence>
<comment type="catalytic activity">
    <reaction evidence="20">
        <text>a neolactoside nLc4Cer + GDP-beta-L-fucose = a neolactoside III(3)-alpha-Fuc-nLc4Cer + GDP + H(+)</text>
        <dbReference type="Rhea" id="RHEA:48376"/>
        <dbReference type="ChEBI" id="CHEBI:15378"/>
        <dbReference type="ChEBI" id="CHEBI:57273"/>
        <dbReference type="ChEBI" id="CHEBI:58189"/>
        <dbReference type="ChEBI" id="CHEBI:90376"/>
        <dbReference type="ChEBI" id="CHEBI:90379"/>
    </reaction>
    <physiologicalReaction direction="left-to-right" evidence="20">
        <dbReference type="Rhea" id="RHEA:48377"/>
    </physiologicalReaction>
</comment>
<keyword evidence="12 24" id="KW-0472">Membrane</keyword>
<evidence type="ECO:0000256" key="13">
    <source>
        <dbReference type="ARBA" id="ARBA00023157"/>
    </source>
</evidence>
<gene>
    <name evidence="27" type="primary">Fut9_3</name>
    <name evidence="27" type="ORF">N1851_034804</name>
</gene>
<evidence type="ECO:0000256" key="12">
    <source>
        <dbReference type="ARBA" id="ARBA00023136"/>
    </source>
</evidence>
<evidence type="ECO:0000256" key="3">
    <source>
        <dbReference type="ARBA" id="ARBA00008919"/>
    </source>
</evidence>
<feature type="domain" description="Fucosyltransferase N-terminal" evidence="26">
    <location>
        <begin position="60"/>
        <end position="162"/>
    </location>
</feature>
<evidence type="ECO:0000259" key="25">
    <source>
        <dbReference type="Pfam" id="PF00852"/>
    </source>
</evidence>
<evidence type="ECO:0000256" key="11">
    <source>
        <dbReference type="ARBA" id="ARBA00023098"/>
    </source>
</evidence>
<evidence type="ECO:0000256" key="2">
    <source>
        <dbReference type="ARBA" id="ARBA00004934"/>
    </source>
</evidence>
<dbReference type="Pfam" id="PF17039">
    <property type="entry name" value="Glyco_tran_10_N"/>
    <property type="match status" value="1"/>
</dbReference>
<dbReference type="Pfam" id="PF00852">
    <property type="entry name" value="Glyco_transf_10"/>
    <property type="match status" value="1"/>
</dbReference>
<evidence type="ECO:0000256" key="10">
    <source>
        <dbReference type="ARBA" id="ARBA00023034"/>
    </source>
</evidence>
<organism evidence="27 28">
    <name type="scientific">Merluccius polli</name>
    <name type="common">Benguela hake</name>
    <name type="synonym">Merluccius cadenati</name>
    <dbReference type="NCBI Taxonomy" id="89951"/>
    <lineage>
        <taxon>Eukaryota</taxon>
        <taxon>Metazoa</taxon>
        <taxon>Chordata</taxon>
        <taxon>Craniata</taxon>
        <taxon>Vertebrata</taxon>
        <taxon>Euteleostomi</taxon>
        <taxon>Actinopterygii</taxon>
        <taxon>Neopterygii</taxon>
        <taxon>Teleostei</taxon>
        <taxon>Neoteleostei</taxon>
        <taxon>Acanthomorphata</taxon>
        <taxon>Zeiogadaria</taxon>
        <taxon>Gadariae</taxon>
        <taxon>Gadiformes</taxon>
        <taxon>Gadoidei</taxon>
        <taxon>Merlucciidae</taxon>
        <taxon>Merluccius</taxon>
    </lineage>
</organism>
<dbReference type="AlphaFoldDB" id="A0AA47NL74"/>
<keyword evidence="14" id="KW-0325">Glycoprotein</keyword>
<proteinExistence type="inferred from homology"/>
<evidence type="ECO:0000256" key="7">
    <source>
        <dbReference type="ARBA" id="ARBA00022692"/>
    </source>
</evidence>
<dbReference type="PANTHER" id="PTHR11929:SF10">
    <property type="entry name" value="4-GALACTOSYL-N-ACETYLGLUCOSAMINIDE 3-ALPHA-L-FUCOSYLTRANSFERASE 9"/>
    <property type="match status" value="1"/>
</dbReference>
<comment type="subunit">
    <text evidence="4">Homodimer.</text>
</comment>
<feature type="domain" description="Fucosyltransferase C-terminal" evidence="25">
    <location>
        <begin position="181"/>
        <end position="327"/>
    </location>
</feature>
<comment type="catalytic activity">
    <reaction evidence="16">
        <text>alpha-D-galactosyl-(1-&gt;3)-beta-D-galactosyl-(1-&gt;4)-N-acetyl-beta-D-glucosaminyl-(1-&gt;3)-beta-D-galactosyl-(1-&gt;4)-beta-D-glucosyl-(1&lt;-&gt;1')-ceramide + GDP-beta-L-fucose = a neolactoside IV(3)-alpha-Gal,III(3)-alpha-Fuc-nLc4Cer + GDP + H(+)</text>
        <dbReference type="Rhea" id="RHEA:48380"/>
        <dbReference type="ChEBI" id="CHEBI:15378"/>
        <dbReference type="ChEBI" id="CHEBI:57273"/>
        <dbReference type="ChEBI" id="CHEBI:58189"/>
        <dbReference type="ChEBI" id="CHEBI:90380"/>
        <dbReference type="ChEBI" id="CHEBI:90381"/>
    </reaction>
    <physiologicalReaction direction="left-to-right" evidence="16">
        <dbReference type="Rhea" id="RHEA:48381"/>
    </physiologicalReaction>
</comment>
<keyword evidence="10 24" id="KW-0333">Golgi apparatus</keyword>
<evidence type="ECO:0000313" key="27">
    <source>
        <dbReference type="EMBL" id="KAK0130681.1"/>
    </source>
</evidence>
<evidence type="ECO:0000256" key="6">
    <source>
        <dbReference type="ARBA" id="ARBA00022679"/>
    </source>
</evidence>
<evidence type="ECO:0000256" key="9">
    <source>
        <dbReference type="ARBA" id="ARBA00022989"/>
    </source>
</evidence>
<evidence type="ECO:0000256" key="16">
    <source>
        <dbReference type="ARBA" id="ARBA00036053"/>
    </source>
</evidence>
<dbReference type="FunFam" id="3.40.50.11660:FF:000001">
    <property type="entry name" value="alpha-(1,3)-fucosyltransferase 9"/>
    <property type="match status" value="1"/>
</dbReference>
<protein>
    <recommendedName>
        <fullName evidence="24">Fucosyltransferase</fullName>
        <ecNumber evidence="24">2.4.1.-</ecNumber>
    </recommendedName>
</protein>
<evidence type="ECO:0000256" key="14">
    <source>
        <dbReference type="ARBA" id="ARBA00023180"/>
    </source>
</evidence>
<name>A0AA47NL74_MERPO</name>
<comment type="catalytic activity">
    <reaction evidence="15">
        <text>a beta-D-galactosyl-(1-&gt;4)-N-acetyl-beta-D-glucosaminyl derivative + GDP-beta-L-fucose = a beta-D-galactosyl-(1-&gt;4)-[alpha-L-fucosyl-(1-&gt;3)]-N-acetyl-beta-D-glucosaminyl derivative + GDP + H(+)</text>
        <dbReference type="Rhea" id="RHEA:14257"/>
        <dbReference type="ChEBI" id="CHEBI:15378"/>
        <dbReference type="ChEBI" id="CHEBI:57273"/>
        <dbReference type="ChEBI" id="CHEBI:58189"/>
        <dbReference type="ChEBI" id="CHEBI:133507"/>
        <dbReference type="ChEBI" id="CHEBI:137941"/>
        <dbReference type="EC" id="2.4.1.152"/>
    </reaction>
    <physiologicalReaction direction="left-to-right" evidence="15">
        <dbReference type="Rhea" id="RHEA:14258"/>
    </physiologicalReaction>
</comment>
<comment type="catalytic activity">
    <reaction evidence="22">
        <text>beta-D-Gal-(1-&gt;4)-beta-D-GlcNAc-(1-&gt;3)-beta-D-Gal-(1-&gt;4)-D-Glc + GDP-beta-L-fucose = beta-D-Gal-(1-&gt;4)-[alpha-L-Fuc-(1-&gt;3)]-beta-D-GlcNAc-(1-&gt;3)-beta-D-Gal-(1-&gt;4)-D-Glc + GDP + H(+)</text>
        <dbReference type="Rhea" id="RHEA:77187"/>
        <dbReference type="ChEBI" id="CHEBI:15378"/>
        <dbReference type="ChEBI" id="CHEBI:57273"/>
        <dbReference type="ChEBI" id="CHEBI:58189"/>
        <dbReference type="ChEBI" id="CHEBI:60239"/>
        <dbReference type="ChEBI" id="CHEBI:61352"/>
    </reaction>
    <physiologicalReaction direction="left-to-right" evidence="22">
        <dbReference type="Rhea" id="RHEA:77188"/>
    </physiologicalReaction>
</comment>
<evidence type="ECO:0000313" key="28">
    <source>
        <dbReference type="Proteomes" id="UP001174136"/>
    </source>
</evidence>
<comment type="catalytic activity">
    <reaction evidence="23">
        <text>an alpha-L-Fuc-(1-&gt;2)-beta-D-Gal-(1-&gt;4)-beta-D-GlcNAc derivative + GDP-beta-L-fucose = an alpha-L-Fuc-(1-&gt;2)-beta-D-Gal-(1-&gt;4)-[alpha-L-Fuc-(1-&gt;3)]-beta-D-GlcNAc derivative + GDP + H(+)</text>
        <dbReference type="Rhea" id="RHEA:77191"/>
        <dbReference type="ChEBI" id="CHEBI:15378"/>
        <dbReference type="ChEBI" id="CHEBI:57273"/>
        <dbReference type="ChEBI" id="CHEBI:58189"/>
        <dbReference type="ChEBI" id="CHEBI:133510"/>
        <dbReference type="ChEBI" id="CHEBI:195560"/>
    </reaction>
    <physiologicalReaction direction="left-to-right" evidence="23">
        <dbReference type="Rhea" id="RHEA:77192"/>
    </physiologicalReaction>
</comment>
<keyword evidence="9 24" id="KW-1133">Transmembrane helix</keyword>
<keyword evidence="6 24" id="KW-0808">Transferase</keyword>
<dbReference type="InterPro" id="IPR031481">
    <property type="entry name" value="Glyco_tran_10_N"/>
</dbReference>
<feature type="transmembrane region" description="Helical" evidence="24">
    <location>
        <begin position="7"/>
        <end position="26"/>
    </location>
</feature>
<comment type="similarity">
    <text evidence="3 24">Belongs to the glycosyltransferase 10 family.</text>
</comment>
<keyword evidence="8" id="KW-0735">Signal-anchor</keyword>